<dbReference type="BioCyc" id="BSUB633149:G1GM8-1030-MONOMER"/>
<name>D9QNE2_BRESC</name>
<evidence type="ECO:0000256" key="1">
    <source>
        <dbReference type="SAM" id="SignalP"/>
    </source>
</evidence>
<gene>
    <name evidence="2" type="ordered locus">Bresu_1031</name>
</gene>
<dbReference type="Pfam" id="PF07366">
    <property type="entry name" value="SnoaL"/>
    <property type="match status" value="1"/>
</dbReference>
<organism evidence="2 3">
    <name type="scientific">Brevundimonas subvibrioides (strain ATCC 15264 / DSM 4735 / LMG 14903 / NBRC 16000 / CB 81)</name>
    <name type="common">Caulobacter subvibrioides</name>
    <dbReference type="NCBI Taxonomy" id="633149"/>
    <lineage>
        <taxon>Bacteria</taxon>
        <taxon>Pseudomonadati</taxon>
        <taxon>Pseudomonadota</taxon>
        <taxon>Alphaproteobacteria</taxon>
        <taxon>Caulobacterales</taxon>
        <taxon>Caulobacteraceae</taxon>
        <taxon>Brevundimonas</taxon>
    </lineage>
</organism>
<dbReference type="RefSeq" id="WP_013268446.1">
    <property type="nucleotide sequence ID" value="NC_014375.1"/>
</dbReference>
<dbReference type="GO" id="GO:0030638">
    <property type="term" value="P:polyketide metabolic process"/>
    <property type="evidence" value="ECO:0007669"/>
    <property type="project" value="InterPro"/>
</dbReference>
<dbReference type="SUPFAM" id="SSF54427">
    <property type="entry name" value="NTF2-like"/>
    <property type="match status" value="1"/>
</dbReference>
<evidence type="ECO:0000313" key="3">
    <source>
        <dbReference type="Proteomes" id="UP000002696"/>
    </source>
</evidence>
<dbReference type="KEGG" id="bsb:Bresu_1031"/>
<reference evidence="3" key="1">
    <citation type="journal article" date="2011" name="J. Bacteriol.">
        <title>Genome sequences of eight morphologically diverse alphaproteobacteria.</title>
        <authorList>
            <consortium name="US DOE Joint Genome Institute"/>
            <person name="Brown P.J."/>
            <person name="Kysela D.T."/>
            <person name="Buechlein A."/>
            <person name="Hemmerich C."/>
            <person name="Brun Y.V."/>
        </authorList>
    </citation>
    <scope>NUCLEOTIDE SEQUENCE [LARGE SCALE GENOMIC DNA]</scope>
    <source>
        <strain evidence="3">ATCC 15264 / DSM 4735 / LMG 14903 / NBRC 16000 / CB 81</strain>
    </source>
</reference>
<accession>D9QNE2</accession>
<dbReference type="InParanoid" id="D9QNE2"/>
<keyword evidence="3" id="KW-1185">Reference proteome</keyword>
<dbReference type="Proteomes" id="UP000002696">
    <property type="component" value="Chromosome"/>
</dbReference>
<evidence type="ECO:0000313" key="2">
    <source>
        <dbReference type="EMBL" id="ADL00343.1"/>
    </source>
</evidence>
<dbReference type="PANTHER" id="PTHR38436">
    <property type="entry name" value="POLYKETIDE CYCLASE SNOAL-LIKE DOMAIN"/>
    <property type="match status" value="1"/>
</dbReference>
<dbReference type="HOGENOM" id="CLU_1445106_0_0_5"/>
<feature type="signal peptide" evidence="1">
    <location>
        <begin position="1"/>
        <end position="22"/>
    </location>
</feature>
<dbReference type="Gene3D" id="3.10.450.50">
    <property type="match status" value="1"/>
</dbReference>
<keyword evidence="1" id="KW-0732">Signal</keyword>
<dbReference type="EMBL" id="CP002102">
    <property type="protein sequence ID" value="ADL00343.1"/>
    <property type="molecule type" value="Genomic_DNA"/>
</dbReference>
<sequence>MLKYLFTGATLALVLAASHATAQEFTDPPAAPGTVAYNTWLGRSFSEVLLNERSQAKRIEILNRIVATDYIQHNPLVPEGRQGLIDFIPVIYQAMPDARFILRDVYATEDRVVTRWTWTGTLTGEGFLGVAPAGQKLEFDVIDTWTVRDGQLYEHWDQFDWPRAFVQLGVQGLPAPFYAVAQQPYDR</sequence>
<dbReference type="InterPro" id="IPR009959">
    <property type="entry name" value="Cyclase_SnoaL-like"/>
</dbReference>
<dbReference type="PANTHER" id="PTHR38436:SF1">
    <property type="entry name" value="ESTER CYCLASE"/>
    <property type="match status" value="1"/>
</dbReference>
<dbReference type="AlphaFoldDB" id="D9QNE2"/>
<feature type="chain" id="PRO_5003126873" description="Ester cyclase" evidence="1">
    <location>
        <begin position="23"/>
        <end position="187"/>
    </location>
</feature>
<proteinExistence type="predicted"/>
<dbReference type="STRING" id="633149.Bresu_1031"/>
<dbReference type="InterPro" id="IPR032710">
    <property type="entry name" value="NTF2-like_dom_sf"/>
</dbReference>
<evidence type="ECO:0008006" key="4">
    <source>
        <dbReference type="Google" id="ProtNLM"/>
    </source>
</evidence>
<protein>
    <recommendedName>
        <fullName evidence="4">Ester cyclase</fullName>
    </recommendedName>
</protein>
<dbReference type="OrthoDB" id="8849037at2"/>
<dbReference type="eggNOG" id="COG5485">
    <property type="taxonomic scope" value="Bacteria"/>
</dbReference>